<evidence type="ECO:0000256" key="3">
    <source>
        <dbReference type="ARBA" id="ARBA00023002"/>
    </source>
</evidence>
<keyword evidence="8" id="KW-1185">Reference proteome</keyword>
<proteinExistence type="inferred from homology"/>
<evidence type="ECO:0000256" key="2">
    <source>
        <dbReference type="ARBA" id="ARBA00007358"/>
    </source>
</evidence>
<dbReference type="Gene3D" id="1.20.1090.10">
    <property type="entry name" value="Dehydroquinate synthase-like - alpha domain"/>
    <property type="match status" value="1"/>
</dbReference>
<protein>
    <submittedName>
        <fullName evidence="7">Iron-containing alcohol dehydrogenase</fullName>
    </submittedName>
</protein>
<dbReference type="GO" id="GO:0046872">
    <property type="term" value="F:metal ion binding"/>
    <property type="evidence" value="ECO:0007669"/>
    <property type="project" value="InterPro"/>
</dbReference>
<dbReference type="GO" id="GO:0004022">
    <property type="term" value="F:alcohol dehydrogenase (NAD+) activity"/>
    <property type="evidence" value="ECO:0007669"/>
    <property type="project" value="TreeGrafter"/>
</dbReference>
<dbReference type="InterPro" id="IPR056798">
    <property type="entry name" value="ADH_Fe_C"/>
</dbReference>
<sequence>MHAWNFRTPVLIAFGEGKAARIGALVKGRTSGKVLLVTGPVLLRTGVVEPVLQSLRKAGVPFALYAETSGEPTSRHADEALALFRREDCAALVACGGGGPMDLAKAVSLLHANNGNPRDYARKDASPRPGPPIFALPTTAGSGSEVSGNTIIIDAASQEKLLIGSPTLVPEAAILDPLLTLSMPPSLTAATGMDALTHAIESRVSRKATEMTIPLSLRAAARLVRFLPLAWERPDDAEARRECLLGALEAGLAFANSSVALVHGMARPLGAKFGVPHGLSNAMLLKTVTAFSLSGDPHGYAQLARAMGGDAAGCDDMAAALLPPLLDDLAARLKIPRLRERVGREELDAQCETMVREALASGSPANNPREAGPEDIARLYREAW</sequence>
<evidence type="ECO:0000313" key="8">
    <source>
        <dbReference type="Proteomes" id="UP000477488"/>
    </source>
</evidence>
<dbReference type="InterPro" id="IPR018211">
    <property type="entry name" value="ADH_Fe_CS"/>
</dbReference>
<evidence type="ECO:0000256" key="1">
    <source>
        <dbReference type="ARBA" id="ARBA00001962"/>
    </source>
</evidence>
<feature type="domain" description="Fe-containing alcohol dehydrogenase-like C-terminal" evidence="6">
    <location>
        <begin position="188"/>
        <end position="384"/>
    </location>
</feature>
<dbReference type="Pfam" id="PF00465">
    <property type="entry name" value="Fe-ADH"/>
    <property type="match status" value="1"/>
</dbReference>
<comment type="cofactor">
    <cofactor evidence="1">
        <name>Fe cation</name>
        <dbReference type="ChEBI" id="CHEBI:24875"/>
    </cofactor>
</comment>
<dbReference type="PROSITE" id="PS00913">
    <property type="entry name" value="ADH_IRON_1"/>
    <property type="match status" value="1"/>
</dbReference>
<dbReference type="PANTHER" id="PTHR11496">
    <property type="entry name" value="ALCOHOL DEHYDROGENASE"/>
    <property type="match status" value="1"/>
</dbReference>
<dbReference type="PANTHER" id="PTHR11496:SF102">
    <property type="entry name" value="ALCOHOL DEHYDROGENASE 4"/>
    <property type="match status" value="1"/>
</dbReference>
<organism evidence="7 8">
    <name type="scientific">Desulfovibrio porci</name>
    <dbReference type="NCBI Taxonomy" id="2605782"/>
    <lineage>
        <taxon>Bacteria</taxon>
        <taxon>Pseudomonadati</taxon>
        <taxon>Thermodesulfobacteriota</taxon>
        <taxon>Desulfovibrionia</taxon>
        <taxon>Desulfovibrionales</taxon>
        <taxon>Desulfovibrionaceae</taxon>
        <taxon>Desulfovibrio</taxon>
    </lineage>
</organism>
<dbReference type="Gene3D" id="3.40.50.1970">
    <property type="match status" value="1"/>
</dbReference>
<reference evidence="7 8" key="1">
    <citation type="submission" date="2019-09" db="EMBL/GenBank/DDBJ databases">
        <title>In-depth cultivation of the pig gut microbiome towards novel bacterial diversity and tailored functional studies.</title>
        <authorList>
            <person name="Wylensek D."/>
            <person name="Hitch T.C.A."/>
            <person name="Clavel T."/>
        </authorList>
    </citation>
    <scope>NUCLEOTIDE SEQUENCE [LARGE SCALE GENOMIC DNA]</scope>
    <source>
        <strain evidence="7 8">PG-178-WT-4</strain>
    </source>
</reference>
<comment type="caution">
    <text evidence="7">The sequence shown here is derived from an EMBL/GenBank/DDBJ whole genome shotgun (WGS) entry which is preliminary data.</text>
</comment>
<keyword evidence="3" id="KW-0560">Oxidoreductase</keyword>
<comment type="similarity">
    <text evidence="2">Belongs to the iron-containing alcohol dehydrogenase family.</text>
</comment>
<feature type="domain" description="Alcohol dehydrogenase iron-type/glycerol dehydrogenase GldA" evidence="5">
    <location>
        <begin position="11"/>
        <end position="177"/>
    </location>
</feature>
<dbReference type="Pfam" id="PF25137">
    <property type="entry name" value="ADH_Fe_C"/>
    <property type="match status" value="1"/>
</dbReference>
<evidence type="ECO:0000313" key="7">
    <source>
        <dbReference type="EMBL" id="MSS27168.1"/>
    </source>
</evidence>
<name>A0A6L5XJ83_9BACT</name>
<dbReference type="EMBL" id="VUMH01000002">
    <property type="protein sequence ID" value="MSS27168.1"/>
    <property type="molecule type" value="Genomic_DNA"/>
</dbReference>
<keyword evidence="4" id="KW-0520">NAD</keyword>
<evidence type="ECO:0000256" key="4">
    <source>
        <dbReference type="ARBA" id="ARBA00023027"/>
    </source>
</evidence>
<dbReference type="SUPFAM" id="SSF56796">
    <property type="entry name" value="Dehydroquinate synthase-like"/>
    <property type="match status" value="1"/>
</dbReference>
<dbReference type="InterPro" id="IPR001670">
    <property type="entry name" value="ADH_Fe/GldA"/>
</dbReference>
<evidence type="ECO:0000259" key="5">
    <source>
        <dbReference type="Pfam" id="PF00465"/>
    </source>
</evidence>
<dbReference type="Proteomes" id="UP000477488">
    <property type="component" value="Unassembled WGS sequence"/>
</dbReference>
<dbReference type="RefSeq" id="WP_154509257.1">
    <property type="nucleotide sequence ID" value="NZ_VUMH01000002.1"/>
</dbReference>
<gene>
    <name evidence="7" type="ORF">FYJ44_03715</name>
</gene>
<dbReference type="CDD" id="cd08194">
    <property type="entry name" value="Fe-ADH-like"/>
    <property type="match status" value="1"/>
</dbReference>
<accession>A0A6L5XJ83</accession>
<dbReference type="FunFam" id="3.40.50.1970:FF:000003">
    <property type="entry name" value="Alcohol dehydrogenase, iron-containing"/>
    <property type="match status" value="1"/>
</dbReference>
<evidence type="ECO:0000259" key="6">
    <source>
        <dbReference type="Pfam" id="PF25137"/>
    </source>
</evidence>
<dbReference type="AlphaFoldDB" id="A0A6L5XJ83"/>
<dbReference type="InterPro" id="IPR039697">
    <property type="entry name" value="Alcohol_dehydrogenase_Fe"/>
</dbReference>